<dbReference type="RefSeq" id="XP_028967223.1">
    <property type="nucleotide sequence ID" value="XM_029111390.1"/>
</dbReference>
<accession>A0AAJ7SEE4</accession>
<dbReference type="GO" id="GO:0051539">
    <property type="term" value="F:4 iron, 4 sulfur cluster binding"/>
    <property type="evidence" value="ECO:0007669"/>
    <property type="project" value="UniProtKB-KW"/>
</dbReference>
<dbReference type="GO" id="GO:0005524">
    <property type="term" value="F:ATP binding"/>
    <property type="evidence" value="ECO:0007669"/>
    <property type="project" value="UniProtKB-KW"/>
</dbReference>
<dbReference type="NCBIfam" id="TIGR00604">
    <property type="entry name" value="rad3"/>
    <property type="match status" value="1"/>
</dbReference>
<evidence type="ECO:0000256" key="4">
    <source>
        <dbReference type="ARBA" id="ARBA00022485"/>
    </source>
</evidence>
<keyword evidence="8" id="KW-0378">Hydrolase</keyword>
<feature type="compositionally biased region" description="Basic and acidic residues" evidence="19">
    <location>
        <begin position="779"/>
        <end position="790"/>
    </location>
</feature>
<evidence type="ECO:0000259" key="20">
    <source>
        <dbReference type="PROSITE" id="PS51193"/>
    </source>
</evidence>
<keyword evidence="10" id="KW-0067">ATP-binding</keyword>
<dbReference type="SMART" id="SM00491">
    <property type="entry name" value="HELICc2"/>
    <property type="match status" value="1"/>
</dbReference>
<keyword evidence="9" id="KW-0347">Helicase</keyword>
<protein>
    <recommendedName>
        <fullName evidence="16">DNA 5'-3' helicase</fullName>
        <ecNumber evidence="16">5.6.2.3</ecNumber>
    </recommendedName>
    <alternativeName>
        <fullName evidence="18">DNA 5'-3' helicase FANCJ</fullName>
    </alternativeName>
</protein>
<reference evidence="22" key="1">
    <citation type="submission" date="2025-08" db="UniProtKB">
        <authorList>
            <consortium name="RefSeq"/>
        </authorList>
    </citation>
    <scope>IDENTIFICATION</scope>
</reference>
<keyword evidence="15" id="KW-0539">Nucleus</keyword>
<evidence type="ECO:0000313" key="21">
    <source>
        <dbReference type="Proteomes" id="UP000694867"/>
    </source>
</evidence>
<dbReference type="CDD" id="cd18788">
    <property type="entry name" value="SF2_C_XPD"/>
    <property type="match status" value="1"/>
</dbReference>
<evidence type="ECO:0000256" key="8">
    <source>
        <dbReference type="ARBA" id="ARBA00022801"/>
    </source>
</evidence>
<feature type="compositionally biased region" description="Polar residues" evidence="19">
    <location>
        <begin position="884"/>
        <end position="899"/>
    </location>
</feature>
<keyword evidence="7" id="KW-0227">DNA damage</keyword>
<dbReference type="GO" id="GO:0005634">
    <property type="term" value="C:nucleus"/>
    <property type="evidence" value="ECO:0007669"/>
    <property type="project" value="UniProtKB-SubCell"/>
</dbReference>
<evidence type="ECO:0000256" key="16">
    <source>
        <dbReference type="ARBA" id="ARBA00044969"/>
    </source>
</evidence>
<dbReference type="InterPro" id="IPR010614">
    <property type="entry name" value="RAD3-like_helicase_DEAD"/>
</dbReference>
<dbReference type="InterPro" id="IPR014013">
    <property type="entry name" value="Helic_SF1/SF2_ATP-bd_DinG/Rad3"/>
</dbReference>
<keyword evidence="13" id="KW-0234">DNA repair</keyword>
<dbReference type="GO" id="GO:1990918">
    <property type="term" value="P:double-strand break repair involved in meiotic recombination"/>
    <property type="evidence" value="ECO:0007669"/>
    <property type="project" value="TreeGrafter"/>
</dbReference>
<comment type="catalytic activity">
    <reaction evidence="17">
        <text>ATP + H2O = ADP + phosphate + H(+)</text>
        <dbReference type="Rhea" id="RHEA:13065"/>
        <dbReference type="ChEBI" id="CHEBI:15377"/>
        <dbReference type="ChEBI" id="CHEBI:15378"/>
        <dbReference type="ChEBI" id="CHEBI:30616"/>
        <dbReference type="ChEBI" id="CHEBI:43474"/>
        <dbReference type="ChEBI" id="CHEBI:456216"/>
        <dbReference type="EC" id="5.6.2.3"/>
    </reaction>
</comment>
<comment type="cofactor">
    <cofactor evidence="1">
        <name>[4Fe-4S] cluster</name>
        <dbReference type="ChEBI" id="CHEBI:49883"/>
    </cofactor>
</comment>
<feature type="region of interest" description="Disordered" evidence="19">
    <location>
        <begin position="775"/>
        <end position="828"/>
    </location>
</feature>
<dbReference type="PROSITE" id="PS51193">
    <property type="entry name" value="HELICASE_ATP_BIND_2"/>
    <property type="match status" value="1"/>
</dbReference>
<keyword evidence="21" id="KW-1185">Reference proteome</keyword>
<evidence type="ECO:0000256" key="13">
    <source>
        <dbReference type="ARBA" id="ARBA00023204"/>
    </source>
</evidence>
<comment type="similarity">
    <text evidence="3">Belongs to the DEAD box helicase family. DEAH subfamily.</text>
</comment>
<keyword evidence="12" id="KW-0411">Iron-sulfur</keyword>
<dbReference type="InterPro" id="IPR027417">
    <property type="entry name" value="P-loop_NTPase"/>
</dbReference>
<keyword evidence="6" id="KW-0547">Nucleotide-binding</keyword>
<dbReference type="EC" id="5.6.2.3" evidence="16"/>
<dbReference type="GO" id="GO:0043139">
    <property type="term" value="F:5'-3' DNA helicase activity"/>
    <property type="evidence" value="ECO:0007669"/>
    <property type="project" value="UniProtKB-EC"/>
</dbReference>
<dbReference type="SMART" id="SM00488">
    <property type="entry name" value="DEXDc2"/>
    <property type="match status" value="1"/>
</dbReference>
<dbReference type="Gene3D" id="3.40.50.300">
    <property type="entry name" value="P-loop containing nucleotide triphosphate hydrolases"/>
    <property type="match status" value="2"/>
</dbReference>
<feature type="compositionally biased region" description="Low complexity" evidence="19">
    <location>
        <begin position="818"/>
        <end position="828"/>
    </location>
</feature>
<evidence type="ECO:0000256" key="14">
    <source>
        <dbReference type="ARBA" id="ARBA00023235"/>
    </source>
</evidence>
<organism evidence="21 22">
    <name type="scientific">Galendromus occidentalis</name>
    <name type="common">western predatory mite</name>
    <dbReference type="NCBI Taxonomy" id="34638"/>
    <lineage>
        <taxon>Eukaryota</taxon>
        <taxon>Metazoa</taxon>
        <taxon>Ecdysozoa</taxon>
        <taxon>Arthropoda</taxon>
        <taxon>Chelicerata</taxon>
        <taxon>Arachnida</taxon>
        <taxon>Acari</taxon>
        <taxon>Parasitiformes</taxon>
        <taxon>Mesostigmata</taxon>
        <taxon>Gamasina</taxon>
        <taxon>Phytoseioidea</taxon>
        <taxon>Phytoseiidae</taxon>
        <taxon>Typhlodrominae</taxon>
        <taxon>Galendromus</taxon>
    </lineage>
</organism>
<evidence type="ECO:0000256" key="3">
    <source>
        <dbReference type="ARBA" id="ARBA00008792"/>
    </source>
</evidence>
<evidence type="ECO:0000256" key="10">
    <source>
        <dbReference type="ARBA" id="ARBA00022840"/>
    </source>
</evidence>
<dbReference type="AlphaFoldDB" id="A0AAJ7SEE4"/>
<keyword evidence="11" id="KW-0408">Iron</keyword>
<feature type="compositionally biased region" description="Polar residues" evidence="19">
    <location>
        <begin position="864"/>
        <end position="876"/>
    </location>
</feature>
<feature type="domain" description="Helicase ATP-binding" evidence="20">
    <location>
        <begin position="18"/>
        <end position="350"/>
    </location>
</feature>
<dbReference type="GO" id="GO:0046872">
    <property type="term" value="F:metal ion binding"/>
    <property type="evidence" value="ECO:0007669"/>
    <property type="project" value="UniProtKB-KW"/>
</dbReference>
<evidence type="ECO:0000256" key="7">
    <source>
        <dbReference type="ARBA" id="ARBA00022763"/>
    </source>
</evidence>
<evidence type="ECO:0000256" key="1">
    <source>
        <dbReference type="ARBA" id="ARBA00001966"/>
    </source>
</evidence>
<feature type="region of interest" description="Disordered" evidence="19">
    <location>
        <begin position="845"/>
        <end position="899"/>
    </location>
</feature>
<dbReference type="FunFam" id="3.40.50.300:FF:000731">
    <property type="entry name" value="Fanconi anemia group J protein homolog"/>
    <property type="match status" value="1"/>
</dbReference>
<evidence type="ECO:0000256" key="17">
    <source>
        <dbReference type="ARBA" id="ARBA00048954"/>
    </source>
</evidence>
<keyword evidence="14" id="KW-0413">Isomerase</keyword>
<feature type="compositionally biased region" description="Basic and acidic residues" evidence="19">
    <location>
        <begin position="83"/>
        <end position="100"/>
    </location>
</feature>
<dbReference type="Pfam" id="PF06733">
    <property type="entry name" value="DEAD_2"/>
    <property type="match status" value="1"/>
</dbReference>
<proteinExistence type="inferred from homology"/>
<evidence type="ECO:0000256" key="18">
    <source>
        <dbReference type="ARBA" id="ARBA00082714"/>
    </source>
</evidence>
<evidence type="ECO:0000256" key="15">
    <source>
        <dbReference type="ARBA" id="ARBA00023242"/>
    </source>
</evidence>
<feature type="region of interest" description="Disordered" evidence="19">
    <location>
        <begin position="79"/>
        <end position="104"/>
    </location>
</feature>
<sequence>MDSSVVTKPEQYSHPLGGLKVLFPYENPYPQQKVMMSRLITALKQKKNCLLESPTGTGKSLSLLCAALAFCEDEKRKHRKGNRRLEKFPDGLPPKAEESSHSLLEPELPKTKSVMDMYDDECVKPHNESASKSLLNEKSPHAPEGVRILKAPKIFYGTRTHRQVSQVVNEFRRTGYHNMKMTILGSRERMCVSRKAIESVHGISEECRNFRKESKKGLGCRFLHRLQKINRYSYPTSMEGGKTEPWDIEDIVTVGKRHTLCPYYWSIQLAEDADIVFCPYNYILDPRIRAAVDIQVENNIVILDEAHNIEDICRDAMGMEIKLSDILHIEDFIENSVKNHKETAALMQMSPAIGALRHLLLNEAADVPLQEPRKLSTAQLCQLLEAAGLGPTTWPRVSEILGQLLNESIEEGGGEVADERLLDTRSRIFFDALCGTGGHMYKMNGKFLDCFRGAVSKKIAKEFQKELKGSPEITLQIFCLNPAVALVDIRDKLHSLVVASGTLSPMKSFECELGIPFPFSLSLNHVVREEQMLACVLAKGPKGRSIICDYKNNSELSLQDELGESLLRIVTRVPNGVLCFFPSYSLMNKLKDRWGMTGIWNRLEQAKRIFVEGKMNLQQQMEEYYASSVTAQGSLLLAVCRGRVSEGEDFPDNFARAVVIVGIPFPNVREVTVGDKMKFNDTRSKDIDAVMSGSEWYKTQAFRALNQALGRCIRHSKDWGAIILLESRVATYRGYKEMLSRWVRDRLVDVYCFGELESRLENFIDERKLEDLQAGSDGLSDREEAKLRSKTEKRKSSVPIRRPNYSIFNPPLKRKIGPDSFSDSPSSSKSFPYLANATNKFESTASDSLLGSEEQVSILDNPPKANSTNAPGSSETSGRERTTLFVSQTDSDSSDIFSE</sequence>
<dbReference type="Proteomes" id="UP000694867">
    <property type="component" value="Unplaced"/>
</dbReference>
<evidence type="ECO:0000313" key="22">
    <source>
        <dbReference type="RefSeq" id="XP_028967223.1"/>
    </source>
</evidence>
<dbReference type="SUPFAM" id="SSF52540">
    <property type="entry name" value="P-loop containing nucleoside triphosphate hydrolases"/>
    <property type="match status" value="2"/>
</dbReference>
<evidence type="ECO:0000256" key="2">
    <source>
        <dbReference type="ARBA" id="ARBA00004123"/>
    </source>
</evidence>
<dbReference type="Pfam" id="PF13307">
    <property type="entry name" value="Helicase_C_2"/>
    <property type="match status" value="1"/>
</dbReference>
<name>A0AAJ7SEE4_9ACAR</name>
<dbReference type="InterPro" id="IPR006555">
    <property type="entry name" value="ATP-dep_Helicase_C"/>
</dbReference>
<evidence type="ECO:0000256" key="6">
    <source>
        <dbReference type="ARBA" id="ARBA00022741"/>
    </source>
</evidence>
<evidence type="ECO:0000256" key="19">
    <source>
        <dbReference type="SAM" id="MobiDB-lite"/>
    </source>
</evidence>
<dbReference type="PANTHER" id="PTHR11472:SF47">
    <property type="entry name" value="FANCONI ANEMIA GROUP J PROTEIN"/>
    <property type="match status" value="1"/>
</dbReference>
<gene>
    <name evidence="22" type="primary">LOC100900064</name>
</gene>
<evidence type="ECO:0000256" key="11">
    <source>
        <dbReference type="ARBA" id="ARBA00023004"/>
    </source>
</evidence>
<dbReference type="InterPro" id="IPR006554">
    <property type="entry name" value="Helicase-like_DEXD_c2"/>
</dbReference>
<dbReference type="GO" id="GO:0003677">
    <property type="term" value="F:DNA binding"/>
    <property type="evidence" value="ECO:0007669"/>
    <property type="project" value="InterPro"/>
</dbReference>
<dbReference type="GO" id="GO:0006289">
    <property type="term" value="P:nucleotide-excision repair"/>
    <property type="evidence" value="ECO:0007669"/>
    <property type="project" value="TreeGrafter"/>
</dbReference>
<dbReference type="GeneID" id="100900064"/>
<dbReference type="KEGG" id="goe:100900064"/>
<comment type="subcellular location">
    <subcellularLocation>
        <location evidence="2">Nucleus</location>
    </subcellularLocation>
</comment>
<keyword evidence="4" id="KW-0004">4Fe-4S</keyword>
<dbReference type="InterPro" id="IPR013020">
    <property type="entry name" value="Rad3/Chl1-like"/>
</dbReference>
<evidence type="ECO:0000256" key="12">
    <source>
        <dbReference type="ARBA" id="ARBA00023014"/>
    </source>
</evidence>
<dbReference type="PANTHER" id="PTHR11472">
    <property type="entry name" value="DNA REPAIR DEAD HELICASE RAD3/XP-D SUBFAMILY MEMBER"/>
    <property type="match status" value="1"/>
</dbReference>
<dbReference type="GO" id="GO:0016818">
    <property type="term" value="F:hydrolase activity, acting on acid anhydrides, in phosphorus-containing anhydrides"/>
    <property type="evidence" value="ECO:0007669"/>
    <property type="project" value="InterPro"/>
</dbReference>
<dbReference type="InterPro" id="IPR045028">
    <property type="entry name" value="DinG/Rad3-like"/>
</dbReference>
<evidence type="ECO:0000256" key="9">
    <source>
        <dbReference type="ARBA" id="ARBA00022806"/>
    </source>
</evidence>
<evidence type="ECO:0000256" key="5">
    <source>
        <dbReference type="ARBA" id="ARBA00022723"/>
    </source>
</evidence>
<keyword evidence="5" id="KW-0479">Metal-binding</keyword>